<dbReference type="NCBIfam" id="TIGR00040">
    <property type="entry name" value="yfcE"/>
    <property type="match status" value="1"/>
</dbReference>
<dbReference type="SUPFAM" id="SSF56300">
    <property type="entry name" value="Metallo-dependent phosphatases"/>
    <property type="match status" value="1"/>
</dbReference>
<dbReference type="Gene3D" id="3.60.21.10">
    <property type="match status" value="1"/>
</dbReference>
<comment type="caution">
    <text evidence="4">The sequence shown here is derived from an EMBL/GenBank/DDBJ whole genome shotgun (WGS) entry which is preliminary data.</text>
</comment>
<dbReference type="Proteomes" id="UP000315235">
    <property type="component" value="Unassembled WGS sequence"/>
</dbReference>
<sequence>MRVGVIADTHGLLRPAALAALRGCHHIIHAGDVGGPAILESLADLAPLSTVRGNNDREPWAEALPERLRLELGGVALYVLHDLKELEFAPADQGIAVVISGHSHAPRQERRDGVLYLNPGSAGPRRFRLPIALAHLVLGDGEPRVESIDLAG</sequence>
<dbReference type="OrthoDB" id="9785951at2"/>
<dbReference type="GO" id="GO:0046872">
    <property type="term" value="F:metal ion binding"/>
    <property type="evidence" value="ECO:0007669"/>
    <property type="project" value="UniProtKB-KW"/>
</dbReference>
<accession>A0A553GTY5</accession>
<evidence type="ECO:0000256" key="2">
    <source>
        <dbReference type="RuleBase" id="RU362039"/>
    </source>
</evidence>
<name>A0A553GTY5_9PSED</name>
<dbReference type="GO" id="GO:0016787">
    <property type="term" value="F:hydrolase activity"/>
    <property type="evidence" value="ECO:0007669"/>
    <property type="project" value="UniProtKB-UniRule"/>
</dbReference>
<dbReference type="AlphaFoldDB" id="A0A553GTY5"/>
<evidence type="ECO:0000313" key="5">
    <source>
        <dbReference type="Proteomes" id="UP000315235"/>
    </source>
</evidence>
<gene>
    <name evidence="4" type="ORF">FM069_20505</name>
</gene>
<dbReference type="InterPro" id="IPR029052">
    <property type="entry name" value="Metallo-depent_PP-like"/>
</dbReference>
<keyword evidence="5" id="KW-1185">Reference proteome</keyword>
<dbReference type="PANTHER" id="PTHR11124">
    <property type="entry name" value="VACUOLAR SORTING PROTEIN VPS29"/>
    <property type="match status" value="1"/>
</dbReference>
<dbReference type="Pfam" id="PF12850">
    <property type="entry name" value="Metallophos_2"/>
    <property type="match status" value="1"/>
</dbReference>
<reference evidence="4 5" key="1">
    <citation type="submission" date="2019-07" db="EMBL/GenBank/DDBJ databases">
        <title>Pseudomonas mangiferae sp. nov., isolated from bark of mango tree in Thailand.</title>
        <authorList>
            <person name="Srisuk N."/>
            <person name="Anurat P."/>
        </authorList>
    </citation>
    <scope>NUCLEOTIDE SEQUENCE [LARGE SCALE GENOMIC DNA]</scope>
    <source>
        <strain evidence="4 5">DMKU_BBB3-04</strain>
    </source>
</reference>
<dbReference type="EC" id="3.1.4.-" evidence="2"/>
<comment type="cofactor">
    <cofactor evidence="2">
        <name>a divalent metal cation</name>
        <dbReference type="ChEBI" id="CHEBI:60240"/>
    </cofactor>
</comment>
<keyword evidence="2" id="KW-0479">Metal-binding</keyword>
<dbReference type="RefSeq" id="WP_143490279.1">
    <property type="nucleotide sequence ID" value="NZ_VJOY01000025.1"/>
</dbReference>
<comment type="similarity">
    <text evidence="1 2">Belongs to the metallophosphoesterase superfamily. YfcE family.</text>
</comment>
<dbReference type="InterPro" id="IPR000979">
    <property type="entry name" value="Phosphodiesterase_MJ0936/Vps29"/>
</dbReference>
<feature type="domain" description="Calcineurin-like phosphoesterase" evidence="3">
    <location>
        <begin position="1"/>
        <end position="134"/>
    </location>
</feature>
<dbReference type="InterPro" id="IPR024654">
    <property type="entry name" value="Calcineurin-like_PHP_lpxH"/>
</dbReference>
<protein>
    <recommendedName>
        <fullName evidence="2">Phosphoesterase</fullName>
        <ecNumber evidence="2">3.1.4.-</ecNumber>
    </recommendedName>
</protein>
<dbReference type="EMBL" id="VJOY01000025">
    <property type="protein sequence ID" value="TRX72916.1"/>
    <property type="molecule type" value="Genomic_DNA"/>
</dbReference>
<evidence type="ECO:0000256" key="1">
    <source>
        <dbReference type="ARBA" id="ARBA00008950"/>
    </source>
</evidence>
<proteinExistence type="inferred from homology"/>
<evidence type="ECO:0000313" key="4">
    <source>
        <dbReference type="EMBL" id="TRX72916.1"/>
    </source>
</evidence>
<organism evidence="4 5">
    <name type="scientific">Pseudomonas mangiferae</name>
    <dbReference type="NCBI Taxonomy" id="2593654"/>
    <lineage>
        <taxon>Bacteria</taxon>
        <taxon>Pseudomonadati</taxon>
        <taxon>Pseudomonadota</taxon>
        <taxon>Gammaproteobacteria</taxon>
        <taxon>Pseudomonadales</taxon>
        <taxon>Pseudomonadaceae</taxon>
        <taxon>Pseudomonas</taxon>
    </lineage>
</organism>
<evidence type="ECO:0000259" key="3">
    <source>
        <dbReference type="Pfam" id="PF12850"/>
    </source>
</evidence>